<sequence length="113" mass="12710">MTVGEKIQELLDWGGKNQKELAELSGVSQSAISDYIRNIRIPSIEAAQKIADALDVSLWVLLNGEALPVTTLDMTEKERRLIGEYRRLTGSEREAVDHVIQVYNERKKERTGG</sequence>
<dbReference type="SUPFAM" id="SSF47413">
    <property type="entry name" value="lambda repressor-like DNA-binding domains"/>
    <property type="match status" value="1"/>
</dbReference>
<dbReference type="SMART" id="SM00530">
    <property type="entry name" value="HTH_XRE"/>
    <property type="match status" value="1"/>
</dbReference>
<name>A0A2U1BGG8_9FIRM</name>
<gene>
    <name evidence="2" type="ORF">C7373_10863</name>
</gene>
<dbReference type="Pfam" id="PF01381">
    <property type="entry name" value="HTH_3"/>
    <property type="match status" value="1"/>
</dbReference>
<dbReference type="AlphaFoldDB" id="A0A2U1BGG8"/>
<comment type="caution">
    <text evidence="2">The sequence shown here is derived from an EMBL/GenBank/DDBJ whole genome shotgun (WGS) entry which is preliminary data.</text>
</comment>
<dbReference type="InterPro" id="IPR001387">
    <property type="entry name" value="Cro/C1-type_HTH"/>
</dbReference>
<feature type="domain" description="HTH cro/C1-type" evidence="1">
    <location>
        <begin position="15"/>
        <end position="61"/>
    </location>
</feature>
<dbReference type="EMBL" id="QEKK01000008">
    <property type="protein sequence ID" value="PVY47703.1"/>
    <property type="molecule type" value="Genomic_DNA"/>
</dbReference>
<protein>
    <submittedName>
        <fullName evidence="2">XRE family transcriptional regulator of biofilm formation</fullName>
    </submittedName>
</protein>
<reference evidence="2 3" key="1">
    <citation type="submission" date="2018-04" db="EMBL/GenBank/DDBJ databases">
        <title>Genomic Encyclopedia of Type Strains, Phase IV (KMG-IV): sequencing the most valuable type-strain genomes for metagenomic binning, comparative biology and taxonomic classification.</title>
        <authorList>
            <person name="Goeker M."/>
        </authorList>
    </citation>
    <scope>NUCLEOTIDE SEQUENCE [LARGE SCALE GENOMIC DNA]</scope>
    <source>
        <strain evidence="2 3">DSM 26588</strain>
    </source>
</reference>
<accession>A0A2U1BGG8</accession>
<dbReference type="GeneID" id="93230305"/>
<dbReference type="GO" id="GO:0003677">
    <property type="term" value="F:DNA binding"/>
    <property type="evidence" value="ECO:0007669"/>
    <property type="project" value="InterPro"/>
</dbReference>
<dbReference type="CDD" id="cd00093">
    <property type="entry name" value="HTH_XRE"/>
    <property type="match status" value="1"/>
</dbReference>
<proteinExistence type="predicted"/>
<dbReference type="PROSITE" id="PS50943">
    <property type="entry name" value="HTH_CROC1"/>
    <property type="match status" value="1"/>
</dbReference>
<dbReference type="RefSeq" id="WP_075704582.1">
    <property type="nucleotide sequence ID" value="NZ_CAMREZ010000010.1"/>
</dbReference>
<organism evidence="2 3">
    <name type="scientific">Intestinimonas butyriciproducens</name>
    <dbReference type="NCBI Taxonomy" id="1297617"/>
    <lineage>
        <taxon>Bacteria</taxon>
        <taxon>Bacillati</taxon>
        <taxon>Bacillota</taxon>
        <taxon>Clostridia</taxon>
        <taxon>Eubacteriales</taxon>
        <taxon>Intestinimonas</taxon>
    </lineage>
</organism>
<dbReference type="OrthoDB" id="1692255at2"/>
<dbReference type="Proteomes" id="UP000245778">
    <property type="component" value="Unassembled WGS sequence"/>
</dbReference>
<dbReference type="Gene3D" id="1.10.260.40">
    <property type="entry name" value="lambda repressor-like DNA-binding domains"/>
    <property type="match status" value="1"/>
</dbReference>
<evidence type="ECO:0000259" key="1">
    <source>
        <dbReference type="PROSITE" id="PS50943"/>
    </source>
</evidence>
<evidence type="ECO:0000313" key="3">
    <source>
        <dbReference type="Proteomes" id="UP000245778"/>
    </source>
</evidence>
<dbReference type="InterPro" id="IPR010982">
    <property type="entry name" value="Lambda_DNA-bd_dom_sf"/>
</dbReference>
<evidence type="ECO:0000313" key="2">
    <source>
        <dbReference type="EMBL" id="PVY47703.1"/>
    </source>
</evidence>